<evidence type="ECO:0000259" key="21">
    <source>
        <dbReference type="PROSITE" id="PS51168"/>
    </source>
</evidence>
<dbReference type="GO" id="GO:0046417">
    <property type="term" value="P:chorismate metabolic process"/>
    <property type="evidence" value="ECO:0007669"/>
    <property type="project" value="InterPro"/>
</dbReference>
<evidence type="ECO:0000256" key="18">
    <source>
        <dbReference type="ARBA" id="ARBA00047848"/>
    </source>
</evidence>
<dbReference type="InParanoid" id="A0A6C2YSR5"/>
<dbReference type="PIRSF" id="PIRSF001500">
    <property type="entry name" value="Chor_mut_pdt_Ppr"/>
    <property type="match status" value="1"/>
</dbReference>
<dbReference type="CDD" id="cd13630">
    <property type="entry name" value="PBP2_PDT_1"/>
    <property type="match status" value="1"/>
</dbReference>
<dbReference type="InterPro" id="IPR008242">
    <property type="entry name" value="Chor_mutase/pphenate_deHydtase"/>
</dbReference>
<dbReference type="EC" id="5.4.99.5" evidence="6"/>
<keyword evidence="15" id="KW-0511">Multifunctional enzyme</keyword>
<keyword evidence="11" id="KW-0057">Aromatic amino acid biosynthesis</keyword>
<evidence type="ECO:0000256" key="17">
    <source>
        <dbReference type="ARBA" id="ARBA00031520"/>
    </source>
</evidence>
<dbReference type="UniPathway" id="UPA00120">
    <property type="reaction ID" value="UER00203"/>
</dbReference>
<dbReference type="PANTHER" id="PTHR21022:SF19">
    <property type="entry name" value="PREPHENATE DEHYDRATASE-RELATED"/>
    <property type="match status" value="1"/>
</dbReference>
<comment type="subcellular location">
    <subcellularLocation>
        <location evidence="3">Cytoplasm</location>
    </subcellularLocation>
</comment>
<comment type="pathway">
    <text evidence="5">Metabolic intermediate biosynthesis; prephenate biosynthesis; prephenate from chorismate: step 1/1.</text>
</comment>
<reference evidence="24" key="1">
    <citation type="submission" date="2019-04" db="EMBL/GenBank/DDBJ databases">
        <authorList>
            <consortium name="Science for Life Laboratories"/>
        </authorList>
    </citation>
    <scope>NUCLEOTIDE SEQUENCE</scope>
    <source>
        <strain evidence="24">MBLW1</strain>
    </source>
</reference>
<organism evidence="24">
    <name type="scientific">Tuwongella immobilis</name>
    <dbReference type="NCBI Taxonomy" id="692036"/>
    <lineage>
        <taxon>Bacteria</taxon>
        <taxon>Pseudomonadati</taxon>
        <taxon>Planctomycetota</taxon>
        <taxon>Planctomycetia</taxon>
        <taxon>Gemmatales</taxon>
        <taxon>Gemmataceae</taxon>
        <taxon>Tuwongella</taxon>
    </lineage>
</organism>
<feature type="domain" description="Chorismate mutase" evidence="21">
    <location>
        <begin position="15"/>
        <end position="105"/>
    </location>
</feature>
<dbReference type="SUPFAM" id="SSF55021">
    <property type="entry name" value="ACT-like"/>
    <property type="match status" value="1"/>
</dbReference>
<evidence type="ECO:0000256" key="6">
    <source>
        <dbReference type="ARBA" id="ARBA00012404"/>
    </source>
</evidence>
<evidence type="ECO:0000256" key="10">
    <source>
        <dbReference type="ARBA" id="ARBA00022605"/>
    </source>
</evidence>
<dbReference type="GO" id="GO:0009094">
    <property type="term" value="P:L-phenylalanine biosynthetic process"/>
    <property type="evidence" value="ECO:0007669"/>
    <property type="project" value="UniProtKB-UniPathway"/>
</dbReference>
<evidence type="ECO:0000256" key="5">
    <source>
        <dbReference type="ARBA" id="ARBA00004817"/>
    </source>
</evidence>
<evidence type="ECO:0000256" key="9">
    <source>
        <dbReference type="ARBA" id="ARBA00022490"/>
    </source>
</evidence>
<name>A0A6C2YSR5_9BACT</name>
<evidence type="ECO:0000256" key="19">
    <source>
        <dbReference type="PIRSR" id="PIRSR001500-2"/>
    </source>
</evidence>
<dbReference type="GO" id="GO:0004106">
    <property type="term" value="F:chorismate mutase activity"/>
    <property type="evidence" value="ECO:0007669"/>
    <property type="project" value="UniProtKB-EC"/>
</dbReference>
<proteinExistence type="predicted"/>
<keyword evidence="20" id="KW-0175">Coiled coil</keyword>
<evidence type="ECO:0000256" key="20">
    <source>
        <dbReference type="SAM" id="Coils"/>
    </source>
</evidence>
<dbReference type="Pfam" id="PF00800">
    <property type="entry name" value="PDT"/>
    <property type="match status" value="1"/>
</dbReference>
<evidence type="ECO:0000256" key="13">
    <source>
        <dbReference type="ARBA" id="ARBA00023235"/>
    </source>
</evidence>
<gene>
    <name evidence="24" type="ORF">GMBLW1_50100</name>
</gene>
<dbReference type="PROSITE" id="PS51671">
    <property type="entry name" value="ACT"/>
    <property type="match status" value="1"/>
</dbReference>
<keyword evidence="25" id="KW-1185">Reference proteome</keyword>
<sequence length="375" mass="41759">MAGSSDDSATTPTPESVAASLKAIRNQIDAVDRQLVELMNQRASLATQIGKCKNDGNSEIFHPNREAEVFQNVLSHNPGPLDEVTVRAIFREVISGCRALQRMPRVAFLGPEHSYSHIATLTRFGETVEFVEVGSISAVFEEVLKKRVDYGVVPLENSTDGRIVDSLDMFVRIPQIKICDEIRMRIHHNLLANCEQSEIRRIYSKPQALSQCRNWLSKNVPNASLHEVTSTTAAARLVQSEPYTAAVASRQAGVKYGIQILCANIEDSSNNETRFAVIGSHHARRTGRDKTALMFTTPHNPGALADVLMVFKQNAVNITWIESFPSRETKGEYIFFVDFEGHLDDEKVAHTVREVGTHCQRIFVLGSFPLARVED</sequence>
<evidence type="ECO:0000256" key="11">
    <source>
        <dbReference type="ARBA" id="ARBA00023141"/>
    </source>
</evidence>
<accession>A0A6C2YSR5</accession>
<evidence type="ECO:0000256" key="8">
    <source>
        <dbReference type="ARBA" id="ARBA00014401"/>
    </source>
</evidence>
<evidence type="ECO:0000256" key="3">
    <source>
        <dbReference type="ARBA" id="ARBA00004496"/>
    </source>
</evidence>
<dbReference type="AlphaFoldDB" id="A0A6C2YSR5"/>
<dbReference type="Gene3D" id="1.20.59.10">
    <property type="entry name" value="Chorismate mutase"/>
    <property type="match status" value="1"/>
</dbReference>
<dbReference type="InterPro" id="IPR010957">
    <property type="entry name" value="G/b/e-P-prot_chorismate_mutase"/>
</dbReference>
<keyword evidence="12" id="KW-0584">Phenylalanine biosynthesis</keyword>
<dbReference type="NCBIfam" id="NF008865">
    <property type="entry name" value="PRK11898.1"/>
    <property type="match status" value="1"/>
</dbReference>
<dbReference type="SUPFAM" id="SSF53850">
    <property type="entry name" value="Periplasmic binding protein-like II"/>
    <property type="match status" value="1"/>
</dbReference>
<dbReference type="Gene3D" id="3.30.70.260">
    <property type="match status" value="1"/>
</dbReference>
<evidence type="ECO:0000256" key="15">
    <source>
        <dbReference type="ARBA" id="ARBA00023268"/>
    </source>
</evidence>
<evidence type="ECO:0000256" key="14">
    <source>
        <dbReference type="ARBA" id="ARBA00023239"/>
    </source>
</evidence>
<dbReference type="Pfam" id="PF01842">
    <property type="entry name" value="ACT"/>
    <property type="match status" value="1"/>
</dbReference>
<evidence type="ECO:0000256" key="7">
    <source>
        <dbReference type="ARBA" id="ARBA00013147"/>
    </source>
</evidence>
<dbReference type="UniPathway" id="UPA00121">
    <property type="reaction ID" value="UER00345"/>
</dbReference>
<feature type="site" description="Essential for prephenate dehydratase activity" evidence="19">
    <location>
        <position position="273"/>
    </location>
</feature>
<dbReference type="FunCoup" id="A0A6C2YSR5">
    <property type="interactions" value="439"/>
</dbReference>
<feature type="domain" description="Prephenate dehydratase" evidence="22">
    <location>
        <begin position="105"/>
        <end position="280"/>
    </location>
</feature>
<evidence type="ECO:0000256" key="4">
    <source>
        <dbReference type="ARBA" id="ARBA00004741"/>
    </source>
</evidence>
<dbReference type="Proteomes" id="UP000464378">
    <property type="component" value="Chromosome"/>
</dbReference>
<comment type="catalytic activity">
    <reaction evidence="1">
        <text>chorismate = prephenate</text>
        <dbReference type="Rhea" id="RHEA:13897"/>
        <dbReference type="ChEBI" id="CHEBI:29748"/>
        <dbReference type="ChEBI" id="CHEBI:29934"/>
        <dbReference type="EC" id="5.4.99.5"/>
    </reaction>
</comment>
<dbReference type="Gene3D" id="3.40.190.10">
    <property type="entry name" value="Periplasmic binding protein-like II"/>
    <property type="match status" value="2"/>
</dbReference>
<feature type="domain" description="ACT" evidence="23">
    <location>
        <begin position="292"/>
        <end position="369"/>
    </location>
</feature>
<evidence type="ECO:0000256" key="2">
    <source>
        <dbReference type="ARBA" id="ARBA00002364"/>
    </source>
</evidence>
<dbReference type="SMART" id="SM00830">
    <property type="entry name" value="CM_2"/>
    <property type="match status" value="1"/>
</dbReference>
<dbReference type="PANTHER" id="PTHR21022">
    <property type="entry name" value="PREPHENATE DEHYDRATASE P PROTEIN"/>
    <property type="match status" value="1"/>
</dbReference>
<keyword evidence="13" id="KW-0413">Isomerase</keyword>
<dbReference type="InterPro" id="IPR036979">
    <property type="entry name" value="CM_dom_sf"/>
</dbReference>
<dbReference type="InterPro" id="IPR045865">
    <property type="entry name" value="ACT-like_dom_sf"/>
</dbReference>
<dbReference type="EC" id="4.2.1.51" evidence="7"/>
<dbReference type="InterPro" id="IPR002701">
    <property type="entry name" value="CM_II_prokaryot"/>
</dbReference>
<dbReference type="RefSeq" id="WP_162659300.1">
    <property type="nucleotide sequence ID" value="NZ_LR593887.1"/>
</dbReference>
<dbReference type="GO" id="GO:0005737">
    <property type="term" value="C:cytoplasm"/>
    <property type="evidence" value="ECO:0007669"/>
    <property type="project" value="UniProtKB-SubCell"/>
</dbReference>
<evidence type="ECO:0000256" key="12">
    <source>
        <dbReference type="ARBA" id="ARBA00023222"/>
    </source>
</evidence>
<dbReference type="NCBIfam" id="TIGR01807">
    <property type="entry name" value="CM_P2"/>
    <property type="match status" value="1"/>
</dbReference>
<dbReference type="PROSITE" id="PS51171">
    <property type="entry name" value="PREPHENATE_DEHYDR_3"/>
    <property type="match status" value="1"/>
</dbReference>
<evidence type="ECO:0000256" key="16">
    <source>
        <dbReference type="ARBA" id="ARBA00031175"/>
    </source>
</evidence>
<dbReference type="Pfam" id="PF01817">
    <property type="entry name" value="CM_2"/>
    <property type="match status" value="1"/>
</dbReference>
<evidence type="ECO:0000259" key="23">
    <source>
        <dbReference type="PROSITE" id="PS51671"/>
    </source>
</evidence>
<evidence type="ECO:0000259" key="22">
    <source>
        <dbReference type="PROSITE" id="PS51171"/>
    </source>
</evidence>
<protein>
    <recommendedName>
        <fullName evidence="8">Bifunctional chorismate mutase/prephenate dehydratase</fullName>
        <ecNumber evidence="7">4.2.1.51</ecNumber>
        <ecNumber evidence="6">5.4.99.5</ecNumber>
    </recommendedName>
    <alternativeName>
        <fullName evidence="17">Chorismate mutase-prephenate dehydratase</fullName>
    </alternativeName>
    <alternativeName>
        <fullName evidence="16">p-protein</fullName>
    </alternativeName>
</protein>
<evidence type="ECO:0000313" key="24">
    <source>
        <dbReference type="EMBL" id="VIP04183.1"/>
    </source>
</evidence>
<dbReference type="EMBL" id="LR593887">
    <property type="protein sequence ID" value="VTS05730.1"/>
    <property type="molecule type" value="Genomic_DNA"/>
</dbReference>
<comment type="function">
    <text evidence="2">Catalyzes the Claisen rearrangement of chorismate to prephenate and the decarboxylation/dehydration of prephenate to phenylpyruvate.</text>
</comment>
<dbReference type="CDD" id="cd04905">
    <property type="entry name" value="ACT_CM-PDT"/>
    <property type="match status" value="1"/>
</dbReference>
<keyword evidence="14" id="KW-0456">Lyase</keyword>
<dbReference type="GO" id="GO:0004664">
    <property type="term" value="F:prephenate dehydratase activity"/>
    <property type="evidence" value="ECO:0007669"/>
    <property type="project" value="UniProtKB-EC"/>
</dbReference>
<keyword evidence="9" id="KW-0963">Cytoplasm</keyword>
<keyword evidence="10" id="KW-0028">Amino-acid biosynthesis</keyword>
<dbReference type="PROSITE" id="PS51168">
    <property type="entry name" value="CHORISMATE_MUT_2"/>
    <property type="match status" value="1"/>
</dbReference>
<evidence type="ECO:0000256" key="1">
    <source>
        <dbReference type="ARBA" id="ARBA00000824"/>
    </source>
</evidence>
<dbReference type="EMBL" id="LR586016">
    <property type="protein sequence ID" value="VIP04183.1"/>
    <property type="molecule type" value="Genomic_DNA"/>
</dbReference>
<feature type="coiled-coil region" evidence="20">
    <location>
        <begin position="21"/>
        <end position="48"/>
    </location>
</feature>
<comment type="catalytic activity">
    <reaction evidence="18">
        <text>prephenate + H(+) = 3-phenylpyruvate + CO2 + H2O</text>
        <dbReference type="Rhea" id="RHEA:21648"/>
        <dbReference type="ChEBI" id="CHEBI:15377"/>
        <dbReference type="ChEBI" id="CHEBI:15378"/>
        <dbReference type="ChEBI" id="CHEBI:16526"/>
        <dbReference type="ChEBI" id="CHEBI:18005"/>
        <dbReference type="ChEBI" id="CHEBI:29934"/>
        <dbReference type="EC" id="4.2.1.51"/>
    </reaction>
</comment>
<evidence type="ECO:0000313" key="25">
    <source>
        <dbReference type="Proteomes" id="UP000464378"/>
    </source>
</evidence>
<dbReference type="KEGG" id="tim:GMBLW1_50100"/>
<comment type="pathway">
    <text evidence="4">Amino-acid biosynthesis; L-phenylalanine biosynthesis; phenylpyruvate from prephenate: step 1/1.</text>
</comment>
<dbReference type="InterPro" id="IPR001086">
    <property type="entry name" value="Preph_deHydtase"/>
</dbReference>
<dbReference type="SUPFAM" id="SSF48600">
    <property type="entry name" value="Chorismate mutase II"/>
    <property type="match status" value="1"/>
</dbReference>
<dbReference type="InterPro" id="IPR036263">
    <property type="entry name" value="Chorismate_II_sf"/>
</dbReference>
<dbReference type="InterPro" id="IPR002912">
    <property type="entry name" value="ACT_dom"/>
</dbReference>